<evidence type="ECO:0000313" key="2">
    <source>
        <dbReference type="Proteomes" id="UP001500124"/>
    </source>
</evidence>
<protein>
    <submittedName>
        <fullName evidence="1">Uncharacterized protein</fullName>
    </submittedName>
</protein>
<sequence length="72" mass="7326">MFTKQPTNSSSASSVRPAIAEPIGMSVPAPNRDNVTANAACNTMNTVTPSARATSTIRACNSDGISNTAVCP</sequence>
<dbReference type="Proteomes" id="UP001500124">
    <property type="component" value="Unassembled WGS sequence"/>
</dbReference>
<organism evidence="1 2">
    <name type="scientific">Streptomyces similanensis</name>
    <dbReference type="NCBI Taxonomy" id="1274988"/>
    <lineage>
        <taxon>Bacteria</taxon>
        <taxon>Bacillati</taxon>
        <taxon>Actinomycetota</taxon>
        <taxon>Actinomycetes</taxon>
        <taxon>Kitasatosporales</taxon>
        <taxon>Streptomycetaceae</taxon>
        <taxon>Streptomyces</taxon>
    </lineage>
</organism>
<keyword evidence="2" id="KW-1185">Reference proteome</keyword>
<comment type="caution">
    <text evidence="1">The sequence shown here is derived from an EMBL/GenBank/DDBJ whole genome shotgun (WGS) entry which is preliminary data.</text>
</comment>
<gene>
    <name evidence="1" type="ORF">GCM10023336_00830</name>
</gene>
<reference evidence="2" key="1">
    <citation type="journal article" date="2019" name="Int. J. Syst. Evol. Microbiol.">
        <title>The Global Catalogue of Microorganisms (GCM) 10K type strain sequencing project: providing services to taxonomists for standard genome sequencing and annotation.</title>
        <authorList>
            <consortium name="The Broad Institute Genomics Platform"/>
            <consortium name="The Broad Institute Genome Sequencing Center for Infectious Disease"/>
            <person name="Wu L."/>
            <person name="Ma J."/>
        </authorList>
    </citation>
    <scope>NUCLEOTIDE SEQUENCE [LARGE SCALE GENOMIC DNA]</scope>
    <source>
        <strain evidence="2">JCM 18410</strain>
    </source>
</reference>
<dbReference type="EMBL" id="BAABKC010000001">
    <property type="protein sequence ID" value="GAA5041080.1"/>
    <property type="molecule type" value="Genomic_DNA"/>
</dbReference>
<proteinExistence type="predicted"/>
<evidence type="ECO:0000313" key="1">
    <source>
        <dbReference type="EMBL" id="GAA5041080.1"/>
    </source>
</evidence>
<name>A0ABP9JT63_9ACTN</name>
<accession>A0ABP9JT63</accession>